<dbReference type="SUPFAM" id="SSF52172">
    <property type="entry name" value="CheY-like"/>
    <property type="match status" value="1"/>
</dbReference>
<comment type="caution">
    <text evidence="4">The sequence shown here is derived from an EMBL/GenBank/DDBJ whole genome shotgun (WGS) entry which is preliminary data.</text>
</comment>
<dbReference type="InterPro" id="IPR011006">
    <property type="entry name" value="CheY-like_superfamily"/>
</dbReference>
<dbReference type="SMART" id="SM00448">
    <property type="entry name" value="REC"/>
    <property type="match status" value="1"/>
</dbReference>
<feature type="domain" description="Response regulatory" evidence="2">
    <location>
        <begin position="6"/>
        <end position="119"/>
    </location>
</feature>
<evidence type="ECO:0000256" key="1">
    <source>
        <dbReference type="PROSITE-ProRule" id="PRU00169"/>
    </source>
</evidence>
<dbReference type="SMART" id="SM00850">
    <property type="entry name" value="LytTR"/>
    <property type="match status" value="1"/>
</dbReference>
<accession>A0ABW6BD40</accession>
<dbReference type="InterPro" id="IPR007492">
    <property type="entry name" value="LytTR_DNA-bd_dom"/>
</dbReference>
<dbReference type="PROSITE" id="PS50930">
    <property type="entry name" value="HTH_LYTTR"/>
    <property type="match status" value="1"/>
</dbReference>
<reference evidence="5" key="1">
    <citation type="journal article" date="2019" name="Int. J. Syst. Evol. Microbiol.">
        <title>The Global Catalogue of Microorganisms (GCM) 10K type strain sequencing project: providing services to taxonomists for standard genome sequencing and annotation.</title>
        <authorList>
            <consortium name="The Broad Institute Genomics Platform"/>
            <consortium name="The Broad Institute Genome Sequencing Center for Infectious Disease"/>
            <person name="Wu L."/>
            <person name="Ma J."/>
        </authorList>
    </citation>
    <scope>NUCLEOTIDE SEQUENCE [LARGE SCALE GENOMIC DNA]</scope>
    <source>
        <strain evidence="5">KCTC 22814</strain>
    </source>
</reference>
<dbReference type="Proteomes" id="UP001597525">
    <property type="component" value="Unassembled WGS sequence"/>
</dbReference>
<evidence type="ECO:0000313" key="5">
    <source>
        <dbReference type="Proteomes" id="UP001597525"/>
    </source>
</evidence>
<name>A0ABW6BD40_9SPHI</name>
<dbReference type="PANTHER" id="PTHR37299:SF1">
    <property type="entry name" value="STAGE 0 SPORULATION PROTEIN A HOMOLOG"/>
    <property type="match status" value="1"/>
</dbReference>
<evidence type="ECO:0000259" key="2">
    <source>
        <dbReference type="PROSITE" id="PS50110"/>
    </source>
</evidence>
<proteinExistence type="predicted"/>
<feature type="modified residue" description="4-aspartylphosphate" evidence="1">
    <location>
        <position position="59"/>
    </location>
</feature>
<dbReference type="Pfam" id="PF00072">
    <property type="entry name" value="Response_reg"/>
    <property type="match status" value="1"/>
</dbReference>
<organism evidence="4 5">
    <name type="scientific">Sphingobacterium bambusae</name>
    <dbReference type="NCBI Taxonomy" id="662858"/>
    <lineage>
        <taxon>Bacteria</taxon>
        <taxon>Pseudomonadati</taxon>
        <taxon>Bacteroidota</taxon>
        <taxon>Sphingobacteriia</taxon>
        <taxon>Sphingobacteriales</taxon>
        <taxon>Sphingobacteriaceae</taxon>
        <taxon>Sphingobacterium</taxon>
    </lineage>
</organism>
<dbReference type="Pfam" id="PF04397">
    <property type="entry name" value="LytTR"/>
    <property type="match status" value="1"/>
</dbReference>
<keyword evidence="5" id="KW-1185">Reference proteome</keyword>
<evidence type="ECO:0000259" key="3">
    <source>
        <dbReference type="PROSITE" id="PS50930"/>
    </source>
</evidence>
<gene>
    <name evidence="4" type="ORF">ACFS7Y_03045</name>
</gene>
<dbReference type="Gene3D" id="3.40.50.2300">
    <property type="match status" value="1"/>
</dbReference>
<dbReference type="RefSeq" id="WP_320184132.1">
    <property type="nucleotide sequence ID" value="NZ_CP138332.1"/>
</dbReference>
<dbReference type="PROSITE" id="PS50110">
    <property type="entry name" value="RESPONSE_REGULATORY"/>
    <property type="match status" value="1"/>
</dbReference>
<sequence>MTQPANILIIEDEKANSDRLQRLLAKIRPNYRLLEVLPSIKKSVAWFELNAAPDLVFMDIRLSDGISFEIFNRTDLPCPVIFTTAYDEYAVQAFKYNSIDYLLKPIEQVELELALAKYERSAVPTLQQEPLLKTLIDYMDQKVYRKRFLIPFRDEFRRIATDDIAYFVSQDGVSSACLFNGETYIITQPLDSLEQQLDPAQFFRANRQYIVSMNAVDKVHNYFNAKLKLEIRHCPEGVIVSRVKAPLLREWLDY</sequence>
<dbReference type="EMBL" id="JBHUPB010000003">
    <property type="protein sequence ID" value="MFD2966343.1"/>
    <property type="molecule type" value="Genomic_DNA"/>
</dbReference>
<dbReference type="Gene3D" id="2.40.50.1020">
    <property type="entry name" value="LytTr DNA-binding domain"/>
    <property type="match status" value="1"/>
</dbReference>
<dbReference type="PANTHER" id="PTHR37299">
    <property type="entry name" value="TRANSCRIPTIONAL REGULATOR-RELATED"/>
    <property type="match status" value="1"/>
</dbReference>
<dbReference type="InterPro" id="IPR046947">
    <property type="entry name" value="LytR-like"/>
</dbReference>
<evidence type="ECO:0000313" key="4">
    <source>
        <dbReference type="EMBL" id="MFD2966343.1"/>
    </source>
</evidence>
<feature type="domain" description="HTH LytTR-type" evidence="3">
    <location>
        <begin position="150"/>
        <end position="254"/>
    </location>
</feature>
<keyword evidence="1" id="KW-0597">Phosphoprotein</keyword>
<protein>
    <submittedName>
        <fullName evidence="4">LytR/AlgR family response regulator transcription factor</fullName>
    </submittedName>
</protein>
<dbReference type="InterPro" id="IPR001789">
    <property type="entry name" value="Sig_transdc_resp-reg_receiver"/>
</dbReference>